<dbReference type="InterPro" id="IPR053206">
    <property type="entry name" value="Dimeric_xanthone_biosynth"/>
</dbReference>
<dbReference type="HOGENOM" id="CLU_066708_0_1_1"/>
<name>W9YHN0_9EURO</name>
<dbReference type="PANTHER" id="PTHR38048:SF2">
    <property type="entry name" value="HEMERYTHRIN-LIKE DOMAIN-CONTAINING PROTEIN"/>
    <property type="match status" value="1"/>
</dbReference>
<dbReference type="Proteomes" id="UP000019484">
    <property type="component" value="Unassembled WGS sequence"/>
</dbReference>
<dbReference type="Gene3D" id="1.20.120.520">
    <property type="entry name" value="nmb1532 protein domain like"/>
    <property type="match status" value="1"/>
</dbReference>
<reference evidence="2 3" key="1">
    <citation type="submission" date="2013-03" db="EMBL/GenBank/DDBJ databases">
        <title>The Genome Sequence of Capronia coronata CBS 617.96.</title>
        <authorList>
            <consortium name="The Broad Institute Genomics Platform"/>
            <person name="Cuomo C."/>
            <person name="de Hoog S."/>
            <person name="Gorbushina A."/>
            <person name="Walker B."/>
            <person name="Young S.K."/>
            <person name="Zeng Q."/>
            <person name="Gargeya S."/>
            <person name="Fitzgerald M."/>
            <person name="Haas B."/>
            <person name="Abouelleil A."/>
            <person name="Allen A.W."/>
            <person name="Alvarado L."/>
            <person name="Arachchi H.M."/>
            <person name="Berlin A.M."/>
            <person name="Chapman S.B."/>
            <person name="Gainer-Dewar J."/>
            <person name="Goldberg J."/>
            <person name="Griggs A."/>
            <person name="Gujja S."/>
            <person name="Hansen M."/>
            <person name="Howarth C."/>
            <person name="Imamovic A."/>
            <person name="Ireland A."/>
            <person name="Larimer J."/>
            <person name="McCowan C."/>
            <person name="Murphy C."/>
            <person name="Pearson M."/>
            <person name="Poon T.W."/>
            <person name="Priest M."/>
            <person name="Roberts A."/>
            <person name="Saif S."/>
            <person name="Shea T."/>
            <person name="Sisk P."/>
            <person name="Sykes S."/>
            <person name="Wortman J."/>
            <person name="Nusbaum C."/>
            <person name="Birren B."/>
        </authorList>
    </citation>
    <scope>NUCLEOTIDE SEQUENCE [LARGE SCALE GENOMIC DNA]</scope>
    <source>
        <strain evidence="2 3">CBS 617.96</strain>
    </source>
</reference>
<evidence type="ECO:0000313" key="2">
    <source>
        <dbReference type="EMBL" id="EXJ81789.1"/>
    </source>
</evidence>
<dbReference type="Pfam" id="PF01814">
    <property type="entry name" value="Hemerythrin"/>
    <property type="match status" value="1"/>
</dbReference>
<dbReference type="eggNOG" id="ENOG502SKMW">
    <property type="taxonomic scope" value="Eukaryota"/>
</dbReference>
<dbReference type="GeneID" id="19162709"/>
<dbReference type="EMBL" id="AMWN01000007">
    <property type="protein sequence ID" value="EXJ81789.1"/>
    <property type="molecule type" value="Genomic_DNA"/>
</dbReference>
<protein>
    <recommendedName>
        <fullName evidence="1">Hemerythrin-like domain-containing protein</fullName>
    </recommendedName>
</protein>
<dbReference type="AlphaFoldDB" id="W9YHN0"/>
<dbReference type="OrthoDB" id="58416at2759"/>
<dbReference type="RefSeq" id="XP_007726910.1">
    <property type="nucleotide sequence ID" value="XM_007728720.1"/>
</dbReference>
<sequence>MPPKSSPQPKYLHLLYLSEADRQAYRLDMEHAPSSPSLRSVRSHGSFLSASSRSTSGTSQASSHATLRFVDDHYPLITTVHQNTVPASGHKGHSASWCARQMAQIHNTIIRALNASWNHAVLVQPCTQEASDFLHFNQRLMRTLNQHHHVEDNYLFPEIEKLLGRPGAMEENMKGHESFAEGLTLFEKYLSVTKPSEFCGLTFRHIIESFAPSLIQHLHDEITSLANLDVPEPNALKKIWRHAERLAIKDANLYRDLPWYLGCQDRTFTIDGIRGDFPAGPWILEALIRNWHSRKHAGAWRFCPSDLSGRRRQLLVV</sequence>
<evidence type="ECO:0000259" key="1">
    <source>
        <dbReference type="Pfam" id="PF01814"/>
    </source>
</evidence>
<proteinExistence type="predicted"/>
<dbReference type="PANTHER" id="PTHR38048">
    <property type="entry name" value="EXPRESSED PROTEIN"/>
    <property type="match status" value="1"/>
</dbReference>
<dbReference type="STRING" id="1182541.W9YHN0"/>
<comment type="caution">
    <text evidence="2">The sequence shown here is derived from an EMBL/GenBank/DDBJ whole genome shotgun (WGS) entry which is preliminary data.</text>
</comment>
<dbReference type="InterPro" id="IPR012312">
    <property type="entry name" value="Hemerythrin-like"/>
</dbReference>
<evidence type="ECO:0000313" key="3">
    <source>
        <dbReference type="Proteomes" id="UP000019484"/>
    </source>
</evidence>
<feature type="domain" description="Hemerythrin-like" evidence="1">
    <location>
        <begin position="102"/>
        <end position="221"/>
    </location>
</feature>
<accession>W9YHN0</accession>
<keyword evidence="3" id="KW-1185">Reference proteome</keyword>
<gene>
    <name evidence="2" type="ORF">A1O1_07854</name>
</gene>
<organism evidence="2 3">
    <name type="scientific">Capronia coronata CBS 617.96</name>
    <dbReference type="NCBI Taxonomy" id="1182541"/>
    <lineage>
        <taxon>Eukaryota</taxon>
        <taxon>Fungi</taxon>
        <taxon>Dikarya</taxon>
        <taxon>Ascomycota</taxon>
        <taxon>Pezizomycotina</taxon>
        <taxon>Eurotiomycetes</taxon>
        <taxon>Chaetothyriomycetidae</taxon>
        <taxon>Chaetothyriales</taxon>
        <taxon>Herpotrichiellaceae</taxon>
        <taxon>Capronia</taxon>
    </lineage>
</organism>